<dbReference type="Proteomes" id="UP000001056">
    <property type="component" value="Unassembled WGS sequence"/>
</dbReference>
<proteinExistence type="predicted"/>
<dbReference type="HOGENOM" id="CLU_2196646_0_0_1"/>
<protein>
    <submittedName>
        <fullName evidence="1">Uncharacterized protein</fullName>
    </submittedName>
</protein>
<reference evidence="2" key="1">
    <citation type="journal article" date="2015" name="Genome Announc.">
        <title>Draft genome sequence of the cellulolytic fungus Chaetomium globosum.</title>
        <authorList>
            <person name="Cuomo C.A."/>
            <person name="Untereiner W.A."/>
            <person name="Ma L.-J."/>
            <person name="Grabherr M."/>
            <person name="Birren B.W."/>
        </authorList>
    </citation>
    <scope>NUCLEOTIDE SEQUENCE [LARGE SCALE GENOMIC DNA]</scope>
    <source>
        <strain evidence="2">ATCC 6205 / CBS 148.51 / DSM 1962 / NBRC 6347 / NRRL 1970</strain>
    </source>
</reference>
<dbReference type="EMBL" id="CH408032">
    <property type="protein sequence ID" value="EAQ87233.1"/>
    <property type="molecule type" value="Genomic_DNA"/>
</dbReference>
<evidence type="ECO:0000313" key="1">
    <source>
        <dbReference type="EMBL" id="EAQ87233.1"/>
    </source>
</evidence>
<dbReference type="AlphaFoldDB" id="Q2H2Z4"/>
<gene>
    <name evidence="1" type="ORF">CHGG_03852</name>
</gene>
<dbReference type="RefSeq" id="XP_001223066.1">
    <property type="nucleotide sequence ID" value="XM_001223065.1"/>
</dbReference>
<sequence length="108" mass="12321">MCCGHSLRYYCGHMCARFTERCEKKCRVAKGLRISRRVRAMCKFGNSDTAMSLNAPVGWPDGYSTSEELLEDVNKQAKQQGYAIVKRRTHWDKKGAARHYDLVCDRGG</sequence>
<accession>Q2H2Z4</accession>
<dbReference type="InParanoid" id="Q2H2Z4"/>
<evidence type="ECO:0000313" key="2">
    <source>
        <dbReference type="Proteomes" id="UP000001056"/>
    </source>
</evidence>
<organism evidence="1 2">
    <name type="scientific">Chaetomium globosum (strain ATCC 6205 / CBS 148.51 / DSM 1962 / NBRC 6347 / NRRL 1970)</name>
    <name type="common">Soil fungus</name>
    <dbReference type="NCBI Taxonomy" id="306901"/>
    <lineage>
        <taxon>Eukaryota</taxon>
        <taxon>Fungi</taxon>
        <taxon>Dikarya</taxon>
        <taxon>Ascomycota</taxon>
        <taxon>Pezizomycotina</taxon>
        <taxon>Sordariomycetes</taxon>
        <taxon>Sordariomycetidae</taxon>
        <taxon>Sordariales</taxon>
        <taxon>Chaetomiaceae</taxon>
        <taxon>Chaetomium</taxon>
    </lineage>
</organism>
<dbReference type="OrthoDB" id="5292388at2759"/>
<keyword evidence="2" id="KW-1185">Reference proteome</keyword>
<dbReference type="VEuPathDB" id="FungiDB:CHGG_03852"/>
<dbReference type="GeneID" id="4392311"/>
<name>Q2H2Z4_CHAGB</name>